<dbReference type="InterPro" id="IPR013951">
    <property type="entry name" value="Rxt3"/>
</dbReference>
<feature type="compositionally biased region" description="Basic and acidic residues" evidence="1">
    <location>
        <begin position="176"/>
        <end position="190"/>
    </location>
</feature>
<comment type="caution">
    <text evidence="2">The sequence shown here is derived from an EMBL/GenBank/DDBJ whole genome shotgun (WGS) entry which is preliminary data.</text>
</comment>
<protein>
    <submittedName>
        <fullName evidence="2">Histone deacetylation protein Rxt3 family protein</fullName>
    </submittedName>
</protein>
<dbReference type="AlphaFoldDB" id="A0A8H6BU83"/>
<feature type="compositionally biased region" description="Basic residues" evidence="1">
    <location>
        <begin position="250"/>
        <end position="260"/>
    </location>
</feature>
<proteinExistence type="predicted"/>
<reference evidence="2 3" key="1">
    <citation type="submission" date="2020-03" db="EMBL/GenBank/DDBJ databases">
        <title>FDA dAtabase for Regulatory Grade micrObial Sequences (FDA-ARGOS): Supporting development and validation of Infectious Disease Dx tests.</title>
        <authorList>
            <person name="Campos J."/>
            <person name="Goldberg B."/>
            <person name="Tallon L."/>
            <person name="Sadzewicz L."/>
            <person name="Vavikolanu K."/>
            <person name="Mehta A."/>
            <person name="Aluvathingal J."/>
            <person name="Nadendla S."/>
            <person name="Nandy P."/>
            <person name="Geyer C."/>
            <person name="Yan Y."/>
            <person name="Sichtig H."/>
        </authorList>
    </citation>
    <scope>NUCLEOTIDE SEQUENCE [LARGE SCALE GENOMIC DNA]</scope>
    <source>
        <strain evidence="2 3">FDAARGOS_656</strain>
    </source>
</reference>
<feature type="compositionally biased region" description="Basic and acidic residues" evidence="1">
    <location>
        <begin position="240"/>
        <end position="249"/>
    </location>
</feature>
<feature type="region of interest" description="Disordered" evidence="1">
    <location>
        <begin position="22"/>
        <end position="42"/>
    </location>
</feature>
<evidence type="ECO:0000313" key="3">
    <source>
        <dbReference type="Proteomes" id="UP000536275"/>
    </source>
</evidence>
<gene>
    <name evidence="2" type="ORF">FOB64_005131</name>
</gene>
<dbReference type="Proteomes" id="UP000536275">
    <property type="component" value="Unassembled WGS sequence"/>
</dbReference>
<feature type="compositionally biased region" description="Low complexity" evidence="1">
    <location>
        <begin position="125"/>
        <end position="173"/>
    </location>
</feature>
<organism evidence="2 3">
    <name type="scientific">Candida albicans</name>
    <name type="common">Yeast</name>
    <dbReference type="NCBI Taxonomy" id="5476"/>
    <lineage>
        <taxon>Eukaryota</taxon>
        <taxon>Fungi</taxon>
        <taxon>Dikarya</taxon>
        <taxon>Ascomycota</taxon>
        <taxon>Saccharomycotina</taxon>
        <taxon>Pichiomycetes</taxon>
        <taxon>Debaryomycetaceae</taxon>
        <taxon>Candida/Lodderomyces clade</taxon>
        <taxon>Candida</taxon>
    </lineage>
</organism>
<accession>A0A8H6BU83</accession>
<dbReference type="EMBL" id="JABWAD010000060">
    <property type="protein sequence ID" value="KAF6063491.1"/>
    <property type="molecule type" value="Genomic_DNA"/>
</dbReference>
<evidence type="ECO:0000256" key="1">
    <source>
        <dbReference type="SAM" id="MobiDB-lite"/>
    </source>
</evidence>
<feature type="region of interest" description="Disordered" evidence="1">
    <location>
        <begin position="58"/>
        <end position="90"/>
    </location>
</feature>
<feature type="region of interest" description="Disordered" evidence="1">
    <location>
        <begin position="124"/>
        <end position="260"/>
    </location>
</feature>
<name>A0A8H6BU83_CANAX</name>
<sequence>MSSNRNQGIRLPPISFLSNQYSQNLQQHQQQQSPLQLSTSPQISTTKLTPASNIGIQMYLNNPSSQSPNTASLSPPQSNEDNVNKNSETLASPPQILSSVSQNRPPPSQQQSPVYSQFTLPHINQPQQQQHSPPQQQQQAQSPPQQQSAPTPAASTYPHSIIQQQSYSPPQSSVENHLDQESIESKRTQKSEQQQKVQQPQQAAEQEPPVQEQQKQGQQQAPHFHHHHHIANTTNGSTKRKNDETEPLKPHRQLFKKRPIPKLNLEPINQIIKELFPQRHFLGTLIYNPTTTWETLQTAELYGLKPELQNRFNEIKQEFIVRKKYQPFGGIRYIPTLPPLPSEYINNIIEIKIPFRHIILFKQDIANELITRELWGGASGIYTDDSDILQVLMHLGLFNNTIDLSIWNKKWTTKDLIKPLQSQLDNNDDGTNLGIDKDVYGDLSVEILLLPNLPKYYGFYQNGINSRSWLTSYHSGLSFAVYNVKWETRKT</sequence>
<dbReference type="Pfam" id="PF08642">
    <property type="entry name" value="Rxt3"/>
    <property type="match status" value="1"/>
</dbReference>
<evidence type="ECO:0000313" key="2">
    <source>
        <dbReference type="EMBL" id="KAF6063491.1"/>
    </source>
</evidence>
<feature type="compositionally biased region" description="Low complexity" evidence="1">
    <location>
        <begin position="191"/>
        <end position="222"/>
    </location>
</feature>